<dbReference type="EMBL" id="QUZU01000020">
    <property type="protein sequence ID" value="TFY87930.1"/>
    <property type="molecule type" value="Genomic_DNA"/>
</dbReference>
<gene>
    <name evidence="3" type="ORF">DYL59_16840</name>
</gene>
<evidence type="ECO:0000313" key="4">
    <source>
        <dbReference type="Proteomes" id="UP000297391"/>
    </source>
</evidence>
<name>A0A4Z0ANB7_9PSED</name>
<reference evidence="3 4" key="1">
    <citation type="journal article" date="2019" name="Syst. Appl. Microbiol.">
        <title>New species of pathogenic Pseudomonas isolated from citrus in Tunisia: Proposal of Pseudomonas kairouanensis sp. nov. and Pseudomonas nabeulensis sp. nov.</title>
        <authorList>
            <person name="Oueslati M."/>
            <person name="Mulet M."/>
            <person name="Gomila M."/>
            <person name="Berge O."/>
            <person name="Hajlaoui M.R."/>
            <person name="Lalucat J."/>
            <person name="Sadfi-Zouaoui N."/>
            <person name="Garcia-Valdes E."/>
        </authorList>
    </citation>
    <scope>NUCLEOTIDE SEQUENCE [LARGE SCALE GENOMIC DNA]</scope>
    <source>
        <strain evidence="3 4">KC12</strain>
    </source>
</reference>
<keyword evidence="2" id="KW-0480">Metal-thiolate cluster</keyword>
<dbReference type="AlphaFoldDB" id="A0A4Z0ANB7"/>
<dbReference type="Pfam" id="PF02069">
    <property type="entry name" value="Metallothio_Pro"/>
    <property type="match status" value="1"/>
</dbReference>
<dbReference type="SUPFAM" id="SSF57868">
    <property type="entry name" value="Metallothionein"/>
    <property type="match status" value="1"/>
</dbReference>
<dbReference type="InterPro" id="IPR000518">
    <property type="entry name" value="Metalthion_fam14_prok"/>
</dbReference>
<evidence type="ECO:0000256" key="2">
    <source>
        <dbReference type="ARBA" id="ARBA00022851"/>
    </source>
</evidence>
<dbReference type="RefSeq" id="WP_078828208.1">
    <property type="nucleotide sequence ID" value="NZ_QUZU01000020.1"/>
</dbReference>
<dbReference type="OrthoDB" id="468089at2"/>
<organism evidence="3 4">
    <name type="scientific">Pseudomonas kairouanensis</name>
    <dbReference type="NCBI Taxonomy" id="2293832"/>
    <lineage>
        <taxon>Bacteria</taxon>
        <taxon>Pseudomonadati</taxon>
        <taxon>Pseudomonadota</taxon>
        <taxon>Gammaproteobacteria</taxon>
        <taxon>Pseudomonadales</taxon>
        <taxon>Pseudomonadaceae</taxon>
        <taxon>Pseudomonas</taxon>
    </lineage>
</organism>
<dbReference type="GO" id="GO:0046872">
    <property type="term" value="F:metal ion binding"/>
    <property type="evidence" value="ECO:0007669"/>
    <property type="project" value="UniProtKB-KW"/>
</dbReference>
<protein>
    <submittedName>
        <fullName evidence="3">Metallothionein family protein</fullName>
    </submittedName>
</protein>
<dbReference type="Proteomes" id="UP000297391">
    <property type="component" value="Unassembled WGS sequence"/>
</dbReference>
<dbReference type="Gene3D" id="2.30.170.10">
    <property type="match status" value="1"/>
</dbReference>
<dbReference type="InterPro" id="IPR017854">
    <property type="entry name" value="Metalthion_dom_sf"/>
</dbReference>
<comment type="caution">
    <text evidence="3">The sequence shown here is derived from an EMBL/GenBank/DDBJ whole genome shotgun (WGS) entry which is preliminary data.</text>
</comment>
<sequence>MSNTTHLGQCACATCQCDALADHQRDGKRYCSQACANLHPHGQPCPAADCHCESSVTLHERAISDSQLDEAIEETFPASDPISP</sequence>
<keyword evidence="1" id="KW-0479">Metal-binding</keyword>
<evidence type="ECO:0000256" key="1">
    <source>
        <dbReference type="ARBA" id="ARBA00022723"/>
    </source>
</evidence>
<keyword evidence="4" id="KW-1185">Reference proteome</keyword>
<accession>A0A4Z0ANB7</accession>
<evidence type="ECO:0000313" key="3">
    <source>
        <dbReference type="EMBL" id="TFY87930.1"/>
    </source>
</evidence>
<proteinExistence type="predicted"/>